<gene>
    <name evidence="2" type="ORF">MMAGJ_41400</name>
</gene>
<keyword evidence="1" id="KW-0732">Signal</keyword>
<name>A0ABN5Y9N5_MYCME</name>
<organism evidence="2 3">
    <name type="scientific">Mycolicibacterium mageritense</name>
    <name type="common">Mycobacterium mageritense</name>
    <dbReference type="NCBI Taxonomy" id="53462"/>
    <lineage>
        <taxon>Bacteria</taxon>
        <taxon>Bacillati</taxon>
        <taxon>Actinomycetota</taxon>
        <taxon>Actinomycetes</taxon>
        <taxon>Mycobacteriales</taxon>
        <taxon>Mycobacteriaceae</taxon>
        <taxon>Mycolicibacterium</taxon>
    </lineage>
</organism>
<evidence type="ECO:0000313" key="2">
    <source>
        <dbReference type="EMBL" id="BBX34858.1"/>
    </source>
</evidence>
<reference evidence="2 3" key="1">
    <citation type="journal article" date="2019" name="Emerg. Microbes Infect.">
        <title>Comprehensive subspecies identification of 175 nontuberculous mycobacteria species based on 7547 genomic profiles.</title>
        <authorList>
            <person name="Matsumoto Y."/>
            <person name="Kinjo T."/>
            <person name="Motooka D."/>
            <person name="Nabeya D."/>
            <person name="Jung N."/>
            <person name="Uechi K."/>
            <person name="Horii T."/>
            <person name="Iida T."/>
            <person name="Fujita J."/>
            <person name="Nakamura S."/>
        </authorList>
    </citation>
    <scope>NUCLEOTIDE SEQUENCE [LARGE SCALE GENOMIC DNA]</scope>
    <source>
        <strain evidence="2 3">JCM 12375</strain>
    </source>
</reference>
<protein>
    <recommendedName>
        <fullName evidence="4">DUF4189 domain-containing protein</fullName>
    </recommendedName>
</protein>
<sequence length="132" mass="13241">MIRRSAPLLVTSLMLGVTVAVAPPAVADIGWIAVAKSASHEALDWGGGPGYSQADAEIAALRLCAQMQPAGDCYVVASGPSSAAVAWDVAEPLNNAYGATGLTPSAALSAAEAAAGPFANDPEVRCSYLNRG</sequence>
<dbReference type="Proteomes" id="UP000465622">
    <property type="component" value="Chromosome"/>
</dbReference>
<evidence type="ECO:0000313" key="3">
    <source>
        <dbReference type="Proteomes" id="UP000465622"/>
    </source>
</evidence>
<evidence type="ECO:0000256" key="1">
    <source>
        <dbReference type="SAM" id="SignalP"/>
    </source>
</evidence>
<dbReference type="EMBL" id="AP022567">
    <property type="protein sequence ID" value="BBX34858.1"/>
    <property type="molecule type" value="Genomic_DNA"/>
</dbReference>
<keyword evidence="3" id="KW-1185">Reference proteome</keyword>
<proteinExistence type="predicted"/>
<feature type="chain" id="PRO_5045272720" description="DUF4189 domain-containing protein" evidence="1">
    <location>
        <begin position="23"/>
        <end position="132"/>
    </location>
</feature>
<accession>A0ABN5Y9N5</accession>
<evidence type="ECO:0008006" key="4">
    <source>
        <dbReference type="Google" id="ProtNLM"/>
    </source>
</evidence>
<feature type="signal peptide" evidence="1">
    <location>
        <begin position="1"/>
        <end position="22"/>
    </location>
</feature>